<dbReference type="EMBL" id="PIQH01000002">
    <property type="protein sequence ID" value="RUO81110.1"/>
    <property type="molecule type" value="Genomic_DNA"/>
</dbReference>
<evidence type="ECO:0000259" key="11">
    <source>
        <dbReference type="PROSITE" id="PS51384"/>
    </source>
</evidence>
<dbReference type="PANTHER" id="PTHR47878">
    <property type="entry name" value="OXIDOREDUCTASE FAD/NAD(P)-BINDING DOMAIN PROTEIN"/>
    <property type="match status" value="1"/>
</dbReference>
<dbReference type="SUPFAM" id="SSF52343">
    <property type="entry name" value="Ferredoxin reductase-like, C-terminal NADP-linked domain"/>
    <property type="match status" value="1"/>
</dbReference>
<evidence type="ECO:0000256" key="4">
    <source>
        <dbReference type="ARBA" id="ARBA00022630"/>
    </source>
</evidence>
<comment type="cofactor">
    <cofactor evidence="9">
        <name>[2Fe-2S] cluster</name>
        <dbReference type="ChEBI" id="CHEBI:190135"/>
    </cofactor>
</comment>
<keyword evidence="5" id="KW-0547">Nucleotide-binding</keyword>
<evidence type="ECO:0000256" key="10">
    <source>
        <dbReference type="ARBA" id="ARBA00047776"/>
    </source>
</evidence>
<dbReference type="InterPro" id="IPR017938">
    <property type="entry name" value="Riboflavin_synthase-like_b-brl"/>
</dbReference>
<comment type="catalytic activity">
    <reaction evidence="10">
        <text>2 reduced [2Fe-2S]-[ferredoxin] + NADP(+) + H(+) = 2 oxidized [2Fe-2S]-[ferredoxin] + NADPH</text>
        <dbReference type="Rhea" id="RHEA:20125"/>
        <dbReference type="Rhea" id="RHEA-COMP:10000"/>
        <dbReference type="Rhea" id="RHEA-COMP:10001"/>
        <dbReference type="ChEBI" id="CHEBI:15378"/>
        <dbReference type="ChEBI" id="CHEBI:33737"/>
        <dbReference type="ChEBI" id="CHEBI:33738"/>
        <dbReference type="ChEBI" id="CHEBI:57783"/>
        <dbReference type="ChEBI" id="CHEBI:58349"/>
        <dbReference type="EC" id="1.18.1.2"/>
    </reaction>
</comment>
<evidence type="ECO:0000313" key="12">
    <source>
        <dbReference type="EMBL" id="RUO81110.1"/>
    </source>
</evidence>
<dbReference type="OrthoDB" id="9784483at2"/>
<comment type="caution">
    <text evidence="12">The sequence shown here is derived from an EMBL/GenBank/DDBJ whole genome shotgun (WGS) entry which is preliminary data.</text>
</comment>
<accession>A0A432ZT67</accession>
<dbReference type="CDD" id="cd06195">
    <property type="entry name" value="FNR1"/>
    <property type="match status" value="1"/>
</dbReference>
<dbReference type="Gene3D" id="3.40.50.80">
    <property type="entry name" value="Nucleotide-binding domain of ferredoxin-NADP reductase (FNR) module"/>
    <property type="match status" value="1"/>
</dbReference>
<reference evidence="12 13" key="1">
    <citation type="journal article" date="2011" name="Front. Microbiol.">
        <title>Genomic signatures of strain selection and enhancement in Bacillus atrophaeus var. globigii, a historical biowarfare simulant.</title>
        <authorList>
            <person name="Gibbons H.S."/>
            <person name="Broomall S.M."/>
            <person name="McNew L.A."/>
            <person name="Daligault H."/>
            <person name="Chapman C."/>
            <person name="Bruce D."/>
            <person name="Karavis M."/>
            <person name="Krepps M."/>
            <person name="McGregor P.A."/>
            <person name="Hong C."/>
            <person name="Park K.H."/>
            <person name="Akmal A."/>
            <person name="Feldman A."/>
            <person name="Lin J.S."/>
            <person name="Chang W.E."/>
            <person name="Higgs B.W."/>
            <person name="Demirev P."/>
            <person name="Lindquist J."/>
            <person name="Liem A."/>
            <person name="Fochler E."/>
            <person name="Read T.D."/>
            <person name="Tapia R."/>
            <person name="Johnson S."/>
            <person name="Bishop-Lilly K.A."/>
            <person name="Detter C."/>
            <person name="Han C."/>
            <person name="Sozhamannan S."/>
            <person name="Rosenzweig C.N."/>
            <person name="Skowronski E.W."/>
        </authorList>
    </citation>
    <scope>NUCLEOTIDE SEQUENCE [LARGE SCALE GENOMIC DNA]</scope>
    <source>
        <strain evidence="12 13">CC-PW-9</strain>
    </source>
</reference>
<gene>
    <name evidence="12" type="ORF">CWI84_03085</name>
</gene>
<dbReference type="Proteomes" id="UP000287996">
    <property type="component" value="Unassembled WGS sequence"/>
</dbReference>
<dbReference type="GO" id="GO:0004324">
    <property type="term" value="F:ferredoxin-NADP+ reductase activity"/>
    <property type="evidence" value="ECO:0007669"/>
    <property type="project" value="UniProtKB-EC"/>
</dbReference>
<dbReference type="Pfam" id="PF00970">
    <property type="entry name" value="FAD_binding_6"/>
    <property type="match status" value="1"/>
</dbReference>
<dbReference type="GO" id="GO:0000166">
    <property type="term" value="F:nucleotide binding"/>
    <property type="evidence" value="ECO:0007669"/>
    <property type="project" value="UniProtKB-KW"/>
</dbReference>
<dbReference type="EC" id="1.18.1.2" evidence="3"/>
<dbReference type="Pfam" id="PF00175">
    <property type="entry name" value="NAD_binding_1"/>
    <property type="match status" value="1"/>
</dbReference>
<evidence type="ECO:0000256" key="6">
    <source>
        <dbReference type="ARBA" id="ARBA00022827"/>
    </source>
</evidence>
<evidence type="ECO:0000256" key="5">
    <source>
        <dbReference type="ARBA" id="ARBA00022741"/>
    </source>
</evidence>
<evidence type="ECO:0000256" key="1">
    <source>
        <dbReference type="ARBA" id="ARBA00001974"/>
    </source>
</evidence>
<dbReference type="InterPro" id="IPR033892">
    <property type="entry name" value="FNR_bac"/>
</dbReference>
<keyword evidence="4" id="KW-0285">Flavoprotein</keyword>
<dbReference type="GO" id="GO:0042167">
    <property type="term" value="P:heme catabolic process"/>
    <property type="evidence" value="ECO:0007669"/>
    <property type="project" value="TreeGrafter"/>
</dbReference>
<dbReference type="Gene3D" id="2.40.30.10">
    <property type="entry name" value="Translation factors"/>
    <property type="match status" value="1"/>
</dbReference>
<keyword evidence="7" id="KW-0521">NADP</keyword>
<organism evidence="12 13">
    <name type="scientific">Idiomarina tyrosinivorans</name>
    <dbReference type="NCBI Taxonomy" id="1445662"/>
    <lineage>
        <taxon>Bacteria</taxon>
        <taxon>Pseudomonadati</taxon>
        <taxon>Pseudomonadota</taxon>
        <taxon>Gammaproteobacteria</taxon>
        <taxon>Alteromonadales</taxon>
        <taxon>Idiomarinaceae</taxon>
        <taxon>Idiomarina</taxon>
    </lineage>
</organism>
<proteinExistence type="inferred from homology"/>
<dbReference type="PANTHER" id="PTHR47878:SF1">
    <property type="entry name" value="FLAVODOXIN_FERREDOXIN--NADP REDUCTASE"/>
    <property type="match status" value="1"/>
</dbReference>
<comment type="similarity">
    <text evidence="2">Belongs to the ferredoxin--NADP reductase type 1 family.</text>
</comment>
<dbReference type="InterPro" id="IPR039261">
    <property type="entry name" value="FNR_nucleotide-bd"/>
</dbReference>
<evidence type="ECO:0000256" key="7">
    <source>
        <dbReference type="ARBA" id="ARBA00022857"/>
    </source>
</evidence>
<dbReference type="AlphaFoldDB" id="A0A432ZT67"/>
<protein>
    <recommendedName>
        <fullName evidence="3">ferredoxin--NADP(+) reductase</fullName>
        <ecNumber evidence="3">1.18.1.2</ecNumber>
    </recommendedName>
</protein>
<evidence type="ECO:0000256" key="9">
    <source>
        <dbReference type="ARBA" id="ARBA00034078"/>
    </source>
</evidence>
<dbReference type="GO" id="GO:0034599">
    <property type="term" value="P:cellular response to oxidative stress"/>
    <property type="evidence" value="ECO:0007669"/>
    <property type="project" value="TreeGrafter"/>
</dbReference>
<comment type="cofactor">
    <cofactor evidence="1">
        <name>FAD</name>
        <dbReference type="ChEBI" id="CHEBI:57692"/>
    </cofactor>
</comment>
<evidence type="ECO:0000313" key="13">
    <source>
        <dbReference type="Proteomes" id="UP000287996"/>
    </source>
</evidence>
<keyword evidence="6" id="KW-0274">FAD</keyword>
<dbReference type="InterPro" id="IPR008333">
    <property type="entry name" value="Cbr1-like_FAD-bd_dom"/>
</dbReference>
<feature type="domain" description="FAD-binding FR-type" evidence="11">
    <location>
        <begin position="2"/>
        <end position="101"/>
    </location>
</feature>
<evidence type="ECO:0000256" key="8">
    <source>
        <dbReference type="ARBA" id="ARBA00023002"/>
    </source>
</evidence>
<dbReference type="RefSeq" id="WP_126841105.1">
    <property type="nucleotide sequence ID" value="NZ_PIQH01000002.1"/>
</dbReference>
<keyword evidence="8" id="KW-0560">Oxidoreductase</keyword>
<name>A0A432ZT67_9GAMM</name>
<dbReference type="InterPro" id="IPR051930">
    <property type="entry name" value="FNR_type-1"/>
</dbReference>
<evidence type="ECO:0000256" key="3">
    <source>
        <dbReference type="ARBA" id="ARBA00013223"/>
    </source>
</evidence>
<dbReference type="PROSITE" id="PS51384">
    <property type="entry name" value="FAD_FR"/>
    <property type="match status" value="1"/>
</dbReference>
<dbReference type="InterPro" id="IPR001433">
    <property type="entry name" value="OxRdtase_FAD/NAD-bd"/>
</dbReference>
<dbReference type="SUPFAM" id="SSF63380">
    <property type="entry name" value="Riboflavin synthase domain-like"/>
    <property type="match status" value="1"/>
</dbReference>
<dbReference type="InterPro" id="IPR017927">
    <property type="entry name" value="FAD-bd_FR_type"/>
</dbReference>
<sequence>MAQWLTGKVVENYRWNDTLFSLRVVTEHFPFTAGQFVRLGLQGEEQRIQRAYSLVNGPHESVLDFLVTRVEDGLLSPSLDKLQPGDEVEVSQPPSGFFVLDEIPDGDTLWLLSTGTGIGPYLSILSTDAPWRRFNKIVLVHAVRHAEDLAYQAKIEAWQQQHPEQLVYQPVVSREQVPGILKGRIPQLIETGELQQSVGQAFDDKSQVMLCGNPDMIRDCKALLDSMGLKKNLRRKPGQVTAEQYW</sequence>
<evidence type="ECO:0000256" key="2">
    <source>
        <dbReference type="ARBA" id="ARBA00008312"/>
    </source>
</evidence>
<keyword evidence="13" id="KW-1185">Reference proteome</keyword>